<organism evidence="2 3">
    <name type="scientific">Kwoniella shivajii</name>
    <dbReference type="NCBI Taxonomy" id="564305"/>
    <lineage>
        <taxon>Eukaryota</taxon>
        <taxon>Fungi</taxon>
        <taxon>Dikarya</taxon>
        <taxon>Basidiomycota</taxon>
        <taxon>Agaricomycotina</taxon>
        <taxon>Tremellomycetes</taxon>
        <taxon>Tremellales</taxon>
        <taxon>Cryptococcaceae</taxon>
        <taxon>Kwoniella</taxon>
    </lineage>
</organism>
<feature type="region of interest" description="Disordered" evidence="1">
    <location>
        <begin position="344"/>
        <end position="363"/>
    </location>
</feature>
<feature type="compositionally biased region" description="Basic and acidic residues" evidence="1">
    <location>
        <begin position="32"/>
        <end position="45"/>
    </location>
</feature>
<name>A0ABZ1D2T5_9TREE</name>
<dbReference type="Proteomes" id="UP001329825">
    <property type="component" value="Chromosome 6"/>
</dbReference>
<feature type="compositionally biased region" description="Polar residues" evidence="1">
    <location>
        <begin position="371"/>
        <end position="386"/>
    </location>
</feature>
<reference evidence="2 3" key="1">
    <citation type="submission" date="2024-01" db="EMBL/GenBank/DDBJ databases">
        <title>Comparative genomics of Cryptococcus and Kwoniella reveals pathogenesis evolution and contrasting modes of karyotype evolution via chromosome fusion or intercentromeric recombination.</title>
        <authorList>
            <person name="Coelho M.A."/>
            <person name="David-Palma M."/>
            <person name="Shea T."/>
            <person name="Bowers K."/>
            <person name="McGinley-Smith S."/>
            <person name="Mohammad A.W."/>
            <person name="Gnirke A."/>
            <person name="Yurkov A.M."/>
            <person name="Nowrousian M."/>
            <person name="Sun S."/>
            <person name="Cuomo C.A."/>
            <person name="Heitman J."/>
        </authorList>
    </citation>
    <scope>NUCLEOTIDE SEQUENCE [LARGE SCALE GENOMIC DNA]</scope>
    <source>
        <strain evidence="2">CBS 11374</strain>
    </source>
</reference>
<keyword evidence="3" id="KW-1185">Reference proteome</keyword>
<dbReference type="GeneID" id="87957234"/>
<evidence type="ECO:0000313" key="3">
    <source>
        <dbReference type="Proteomes" id="UP001329825"/>
    </source>
</evidence>
<dbReference type="RefSeq" id="XP_062792868.1">
    <property type="nucleotide sequence ID" value="XM_062936817.1"/>
</dbReference>
<accession>A0ABZ1D2T5</accession>
<feature type="region of interest" description="Disordered" evidence="1">
    <location>
        <begin position="1"/>
        <end position="78"/>
    </location>
</feature>
<feature type="compositionally biased region" description="Low complexity" evidence="1">
    <location>
        <begin position="46"/>
        <end position="73"/>
    </location>
</feature>
<sequence length="520" mass="58400">MDKPKDSIWRDEGWDDPLDSSTPSTPSSKVVDLNKRIKEMGEIHSRTPSRVPSRVPSPILENSSKNSTSSSPHTSKEYVENSSILYTDLHKKLSRLNIPKFNSVSDSNSCSRACSPSRKNNSVSSPSIPNIIISPERHAIRREDSIDIPERHRIGNDDESVYLPDIEEEFWGTDDTTVHSSNQEPSIETPNDLMDQMTNCHLTKEQKRLISVLSGFHREGYRNSGPRLDPSDWNISISISISSSPFESAACENDDYHDIIKNLNNKDIDVPAIPSSDRFVSICHSAYREALDYKRNPDLRNFTLTDKINSSCVEEGSSTHQQIQKCKEKVNLYDSEPVNFARYSTTNKEIDPSVHYPRPKSPLQQSEYTLPAISPNQSVRNSLDSDTTLDDGPGYLPGRSRTALSLLRGKGEDLSPTTNHETSLERPNRNRSSSLRHRLRNLSPSPSPSRVKSFGSKNQTESKESLPFTVFSPLIAASFDSTASFQARVDEYAESQKGTCRSLKYLLEALTIPDPNLHYI</sequence>
<protein>
    <submittedName>
        <fullName evidence="2">Uncharacterized protein</fullName>
    </submittedName>
</protein>
<feature type="compositionally biased region" description="Basic and acidic residues" evidence="1">
    <location>
        <begin position="1"/>
        <end position="12"/>
    </location>
</feature>
<dbReference type="EMBL" id="CP141886">
    <property type="protein sequence ID" value="WRT68128.1"/>
    <property type="molecule type" value="Genomic_DNA"/>
</dbReference>
<evidence type="ECO:0000256" key="1">
    <source>
        <dbReference type="SAM" id="MobiDB-lite"/>
    </source>
</evidence>
<feature type="compositionally biased region" description="Low complexity" evidence="1">
    <location>
        <begin position="120"/>
        <end position="129"/>
    </location>
</feature>
<feature type="region of interest" description="Disordered" evidence="1">
    <location>
        <begin position="105"/>
        <end position="129"/>
    </location>
</feature>
<feature type="region of interest" description="Disordered" evidence="1">
    <location>
        <begin position="371"/>
        <end position="462"/>
    </location>
</feature>
<proteinExistence type="predicted"/>
<feature type="compositionally biased region" description="Polar residues" evidence="1">
    <location>
        <begin position="105"/>
        <end position="119"/>
    </location>
</feature>
<gene>
    <name evidence="2" type="ORF">IL334_005103</name>
</gene>
<feature type="compositionally biased region" description="Low complexity" evidence="1">
    <location>
        <begin position="441"/>
        <end position="450"/>
    </location>
</feature>
<evidence type="ECO:0000313" key="2">
    <source>
        <dbReference type="EMBL" id="WRT68128.1"/>
    </source>
</evidence>